<comment type="caution">
    <text evidence="3">The sequence shown here is derived from an EMBL/GenBank/DDBJ whole genome shotgun (WGS) entry which is preliminary data.</text>
</comment>
<dbReference type="InterPro" id="IPR003591">
    <property type="entry name" value="Leu-rich_rpt_typical-subtyp"/>
</dbReference>
<sequence length="261" mass="30113">MKTSPHSCCSSSKEETNDKSFYLRNVKCYEQPLLHRHRDHVTKEAKSGSTQTQEQKSLCCRTHQPWKRGPGGLPSRNCQEVTPVPELLSDKYIAGPQSAILSYWNNRTGPSERNWLKSLDVYAPLEKRTFFLFYSISLVKLLLFYSYNKLTSIPEEIKYLTNLQYFALTKNHIEKLPDGLFQCKKLQYLLLGNNSLMSLSPLVGQLLNLIQLELVGNYLESLPAELEECQFLKRSCLIVEESLLKTLPLCVRERLQMCLDK</sequence>
<dbReference type="PANTHER" id="PTHR48051:SF58">
    <property type="entry name" value="VOLUME-REGULATED ANION CHANNEL SUBUNIT LRRC8E"/>
    <property type="match status" value="1"/>
</dbReference>
<dbReference type="Gene3D" id="3.80.10.10">
    <property type="entry name" value="Ribonuclease Inhibitor"/>
    <property type="match status" value="1"/>
</dbReference>
<dbReference type="InterPro" id="IPR032675">
    <property type="entry name" value="LRR_dom_sf"/>
</dbReference>
<dbReference type="SMART" id="SM00369">
    <property type="entry name" value="LRR_TYP"/>
    <property type="match status" value="2"/>
</dbReference>
<gene>
    <name evidence="3" type="ORF">Y1Q_0007549</name>
</gene>
<evidence type="ECO:0000313" key="4">
    <source>
        <dbReference type="Proteomes" id="UP000050525"/>
    </source>
</evidence>
<dbReference type="InterPro" id="IPR050216">
    <property type="entry name" value="LRR_domain-containing"/>
</dbReference>
<dbReference type="GO" id="GO:0005737">
    <property type="term" value="C:cytoplasm"/>
    <property type="evidence" value="ECO:0007669"/>
    <property type="project" value="TreeGrafter"/>
</dbReference>
<dbReference type="Proteomes" id="UP000050525">
    <property type="component" value="Unassembled WGS sequence"/>
</dbReference>
<keyword evidence="4" id="KW-1185">Reference proteome</keyword>
<dbReference type="EMBL" id="AKHW03006584">
    <property type="protein sequence ID" value="KYO19640.1"/>
    <property type="molecule type" value="Genomic_DNA"/>
</dbReference>
<dbReference type="InterPro" id="IPR001611">
    <property type="entry name" value="Leu-rich_rpt"/>
</dbReference>
<accession>A0A151M5E3</accession>
<reference evidence="3 4" key="1">
    <citation type="journal article" date="2012" name="Genome Biol.">
        <title>Sequencing three crocodilian genomes to illuminate the evolution of archosaurs and amniotes.</title>
        <authorList>
            <person name="St John J.A."/>
            <person name="Braun E.L."/>
            <person name="Isberg S.R."/>
            <person name="Miles L.G."/>
            <person name="Chong A.Y."/>
            <person name="Gongora J."/>
            <person name="Dalzell P."/>
            <person name="Moran C."/>
            <person name="Bed'hom B."/>
            <person name="Abzhanov A."/>
            <person name="Burgess S.C."/>
            <person name="Cooksey A.M."/>
            <person name="Castoe T.A."/>
            <person name="Crawford N.G."/>
            <person name="Densmore L.D."/>
            <person name="Drew J.C."/>
            <person name="Edwards S.V."/>
            <person name="Faircloth B.C."/>
            <person name="Fujita M.K."/>
            <person name="Greenwold M.J."/>
            <person name="Hoffmann F.G."/>
            <person name="Howard J.M."/>
            <person name="Iguchi T."/>
            <person name="Janes D.E."/>
            <person name="Khan S.Y."/>
            <person name="Kohno S."/>
            <person name="de Koning A.J."/>
            <person name="Lance S.L."/>
            <person name="McCarthy F.M."/>
            <person name="McCormack J.E."/>
            <person name="Merchant M.E."/>
            <person name="Peterson D.G."/>
            <person name="Pollock D.D."/>
            <person name="Pourmand N."/>
            <person name="Raney B.J."/>
            <person name="Roessler K.A."/>
            <person name="Sanford J.R."/>
            <person name="Sawyer R.H."/>
            <person name="Schmidt C.J."/>
            <person name="Triplett E.W."/>
            <person name="Tuberville T.D."/>
            <person name="Venegas-Anaya M."/>
            <person name="Howard J.T."/>
            <person name="Jarvis E.D."/>
            <person name="Guillette L.J.Jr."/>
            <person name="Glenn T.C."/>
            <person name="Green R.E."/>
            <person name="Ray D.A."/>
        </authorList>
    </citation>
    <scope>NUCLEOTIDE SEQUENCE [LARGE SCALE GENOMIC DNA]</scope>
    <source>
        <strain evidence="3">KSC_2009_1</strain>
    </source>
</reference>
<keyword evidence="2" id="KW-0677">Repeat</keyword>
<dbReference type="AlphaFoldDB" id="A0A151M5E3"/>
<dbReference type="SUPFAM" id="SSF52058">
    <property type="entry name" value="L domain-like"/>
    <property type="match status" value="1"/>
</dbReference>
<evidence type="ECO:0000313" key="3">
    <source>
        <dbReference type="EMBL" id="KYO19640.1"/>
    </source>
</evidence>
<proteinExistence type="predicted"/>
<dbReference type="PANTHER" id="PTHR48051">
    <property type="match status" value="1"/>
</dbReference>
<keyword evidence="1" id="KW-0433">Leucine-rich repeat</keyword>
<dbReference type="PROSITE" id="PS51450">
    <property type="entry name" value="LRR"/>
    <property type="match status" value="1"/>
</dbReference>
<dbReference type="Pfam" id="PF13855">
    <property type="entry name" value="LRR_8"/>
    <property type="match status" value="1"/>
</dbReference>
<evidence type="ECO:0000256" key="1">
    <source>
        <dbReference type="ARBA" id="ARBA00022614"/>
    </source>
</evidence>
<evidence type="ECO:0000256" key="2">
    <source>
        <dbReference type="ARBA" id="ARBA00022737"/>
    </source>
</evidence>
<organism evidence="3 4">
    <name type="scientific">Alligator mississippiensis</name>
    <name type="common">American alligator</name>
    <dbReference type="NCBI Taxonomy" id="8496"/>
    <lineage>
        <taxon>Eukaryota</taxon>
        <taxon>Metazoa</taxon>
        <taxon>Chordata</taxon>
        <taxon>Craniata</taxon>
        <taxon>Vertebrata</taxon>
        <taxon>Euteleostomi</taxon>
        <taxon>Archelosauria</taxon>
        <taxon>Archosauria</taxon>
        <taxon>Crocodylia</taxon>
        <taxon>Alligatoridae</taxon>
        <taxon>Alligatorinae</taxon>
        <taxon>Alligator</taxon>
    </lineage>
</organism>
<name>A0A151M5E3_ALLMI</name>
<protein>
    <submittedName>
        <fullName evidence="3">Uncharacterized protein</fullName>
    </submittedName>
</protein>